<evidence type="ECO:0000313" key="2">
    <source>
        <dbReference type="EMBL" id="TQM00491.1"/>
    </source>
</evidence>
<dbReference type="InterPro" id="IPR043129">
    <property type="entry name" value="ATPase_NBD"/>
</dbReference>
<protein>
    <submittedName>
        <fullName evidence="2">Putative NBD/HSP70 family sugar kinase</fullName>
    </submittedName>
</protein>
<accession>A0A543CTY9</accession>
<dbReference type="Gene3D" id="1.10.10.10">
    <property type="entry name" value="Winged helix-like DNA-binding domain superfamily/Winged helix DNA-binding domain"/>
    <property type="match status" value="1"/>
</dbReference>
<dbReference type="InterPro" id="IPR036390">
    <property type="entry name" value="WH_DNA-bd_sf"/>
</dbReference>
<keyword evidence="2" id="KW-0418">Kinase</keyword>
<evidence type="ECO:0000256" key="1">
    <source>
        <dbReference type="ARBA" id="ARBA00006479"/>
    </source>
</evidence>
<comment type="similarity">
    <text evidence="1">Belongs to the ROK (NagC/XylR) family.</text>
</comment>
<keyword evidence="3" id="KW-1185">Reference proteome</keyword>
<name>A0A543CTY9_9ACTN</name>
<dbReference type="PANTHER" id="PTHR18964:SF149">
    <property type="entry name" value="BIFUNCTIONAL UDP-N-ACETYLGLUCOSAMINE 2-EPIMERASE_N-ACETYLMANNOSAMINE KINASE"/>
    <property type="match status" value="1"/>
</dbReference>
<keyword evidence="2" id="KW-0808">Transferase</keyword>
<dbReference type="InterPro" id="IPR036388">
    <property type="entry name" value="WH-like_DNA-bd_sf"/>
</dbReference>
<reference evidence="2 3" key="1">
    <citation type="submission" date="2019-06" db="EMBL/GenBank/DDBJ databases">
        <title>Sequencing the genomes of 1000 actinobacteria strains.</title>
        <authorList>
            <person name="Klenk H.-P."/>
        </authorList>
    </citation>
    <scope>NUCLEOTIDE SEQUENCE [LARGE SCALE GENOMIC DNA]</scope>
    <source>
        <strain evidence="2 3">DSM 102200</strain>
    </source>
</reference>
<dbReference type="Pfam" id="PF13412">
    <property type="entry name" value="HTH_24"/>
    <property type="match status" value="1"/>
</dbReference>
<dbReference type="Pfam" id="PF00480">
    <property type="entry name" value="ROK"/>
    <property type="match status" value="1"/>
</dbReference>
<dbReference type="PANTHER" id="PTHR18964">
    <property type="entry name" value="ROK (REPRESSOR, ORF, KINASE) FAMILY"/>
    <property type="match status" value="1"/>
</dbReference>
<dbReference type="InterPro" id="IPR000600">
    <property type="entry name" value="ROK"/>
</dbReference>
<comment type="caution">
    <text evidence="2">The sequence shown here is derived from an EMBL/GenBank/DDBJ whole genome shotgun (WGS) entry which is preliminary data.</text>
</comment>
<sequence>MAHRYPAGPQRLLRLLNGRAVLEAIDRAGHPVTTTDLAGRIKLSRPTVAAAVGLLLERGVISEAGPVTGRKGPAPALYQVNADCAFAIGVDVGHKRIRAAVADVTGHVRARAEQEGRPDRDALVARIVAMCEDLAGQVGLALGDITQVVMGLPAVVGADGRTLSYAAGLPDAGSGLGVALARGVPVPLVLENDVNLAALAERTHGRGEEVDDFVLVSLGVGLGLGLVVDGRVRRGATGVAGEAGYLPSDRMIAPAGQRRDLVQEHLGARYISTEARRLGLPGDGSPRTVFDLARGGDAGAARIVDDTARSIAYVVACVVPLIDPALIVLGGAIGGNGDLLLAPVARHLADFSTFEPRIVASGLGQDAVLMGATTMSSELARESTFAAATAPSAPAEAPLSLS</sequence>
<dbReference type="GO" id="GO:0016301">
    <property type="term" value="F:kinase activity"/>
    <property type="evidence" value="ECO:0007669"/>
    <property type="project" value="UniProtKB-KW"/>
</dbReference>
<dbReference type="RefSeq" id="WP_141960076.1">
    <property type="nucleotide sequence ID" value="NZ_VFOZ01000001.1"/>
</dbReference>
<organism evidence="2 3">
    <name type="scientific">Actinoallomurus bryophytorum</name>
    <dbReference type="NCBI Taxonomy" id="1490222"/>
    <lineage>
        <taxon>Bacteria</taxon>
        <taxon>Bacillati</taxon>
        <taxon>Actinomycetota</taxon>
        <taxon>Actinomycetes</taxon>
        <taxon>Streptosporangiales</taxon>
        <taxon>Thermomonosporaceae</taxon>
        <taxon>Actinoallomurus</taxon>
    </lineage>
</organism>
<dbReference type="OrthoDB" id="3523179at2"/>
<dbReference type="EMBL" id="VFOZ01000001">
    <property type="protein sequence ID" value="TQM00491.1"/>
    <property type="molecule type" value="Genomic_DNA"/>
</dbReference>
<proteinExistence type="inferred from homology"/>
<gene>
    <name evidence="2" type="ORF">FB559_6204</name>
</gene>
<dbReference type="SUPFAM" id="SSF53067">
    <property type="entry name" value="Actin-like ATPase domain"/>
    <property type="match status" value="1"/>
</dbReference>
<evidence type="ECO:0000313" key="3">
    <source>
        <dbReference type="Proteomes" id="UP000316096"/>
    </source>
</evidence>
<dbReference type="SUPFAM" id="SSF46785">
    <property type="entry name" value="Winged helix' DNA-binding domain"/>
    <property type="match status" value="1"/>
</dbReference>
<dbReference type="AlphaFoldDB" id="A0A543CTY9"/>
<dbReference type="Gene3D" id="3.30.420.40">
    <property type="match status" value="2"/>
</dbReference>
<dbReference type="Proteomes" id="UP000316096">
    <property type="component" value="Unassembled WGS sequence"/>
</dbReference>